<dbReference type="GO" id="GO:0042720">
    <property type="term" value="C:mitochondrial inner membrane peptidase complex"/>
    <property type="evidence" value="ECO:0007669"/>
    <property type="project" value="TreeGrafter"/>
</dbReference>
<feature type="domain" description="Peptidase S26" evidence="10">
    <location>
        <begin position="99"/>
        <end position="137"/>
    </location>
</feature>
<comment type="function">
    <text evidence="7">Catalyzes the removal of transit peptides required for the targeting of proteins from the mitochondrial matrix, across the inner membrane, into the inter-membrane space.</text>
</comment>
<evidence type="ECO:0000256" key="2">
    <source>
        <dbReference type="ARBA" id="ARBA00022792"/>
    </source>
</evidence>
<feature type="active site" evidence="9">
    <location>
        <position position="75"/>
    </location>
</feature>
<dbReference type="PANTHER" id="PTHR12383:SF16">
    <property type="entry name" value="MITOCHONDRIAL INNER MEMBRANE PROTEASE SUBUNIT 1"/>
    <property type="match status" value="1"/>
</dbReference>
<name>A0A540MW98_MALBA</name>
<protein>
    <recommendedName>
        <fullName evidence="10">Peptidase S26 domain-containing protein</fullName>
    </recommendedName>
</protein>
<keyword evidence="2" id="KW-0999">Mitochondrion inner membrane</keyword>
<dbReference type="InterPro" id="IPR000223">
    <property type="entry name" value="Pept_S26A_signal_pept_1"/>
</dbReference>
<dbReference type="EMBL" id="VIEB01000161">
    <property type="protein sequence ID" value="TQE03067.1"/>
    <property type="molecule type" value="Genomic_DNA"/>
</dbReference>
<feature type="domain" description="Peptidase S26" evidence="10">
    <location>
        <begin position="7"/>
        <end position="87"/>
    </location>
</feature>
<proteinExistence type="inferred from homology"/>
<dbReference type="GO" id="GO:0006465">
    <property type="term" value="P:signal peptide processing"/>
    <property type="evidence" value="ECO:0007669"/>
    <property type="project" value="InterPro"/>
</dbReference>
<evidence type="ECO:0000313" key="11">
    <source>
        <dbReference type="EMBL" id="TQE03067.1"/>
    </source>
</evidence>
<comment type="subcellular location">
    <subcellularLocation>
        <location evidence="1">Mitochondrion inner membrane</location>
    </subcellularLocation>
</comment>
<evidence type="ECO:0000256" key="3">
    <source>
        <dbReference type="ARBA" id="ARBA00022801"/>
    </source>
</evidence>
<dbReference type="CDD" id="cd06530">
    <property type="entry name" value="S26_SPase_I"/>
    <property type="match status" value="1"/>
</dbReference>
<dbReference type="PRINTS" id="PR00727">
    <property type="entry name" value="LEADERPTASE"/>
</dbReference>
<accession>A0A540MW98</accession>
<dbReference type="Proteomes" id="UP000315295">
    <property type="component" value="Unassembled WGS sequence"/>
</dbReference>
<comment type="caution">
    <text evidence="11">The sequence shown here is derived from an EMBL/GenBank/DDBJ whole genome shotgun (WGS) entry which is preliminary data.</text>
</comment>
<dbReference type="InterPro" id="IPR036286">
    <property type="entry name" value="LexA/Signal_pep-like_sf"/>
</dbReference>
<dbReference type="InterPro" id="IPR019533">
    <property type="entry name" value="Peptidase_S26"/>
</dbReference>
<keyword evidence="12" id="KW-1185">Reference proteome</keyword>
<evidence type="ECO:0000256" key="5">
    <source>
        <dbReference type="ARBA" id="ARBA00023136"/>
    </source>
</evidence>
<keyword evidence="4" id="KW-0496">Mitochondrion</keyword>
<dbReference type="PANTHER" id="PTHR12383">
    <property type="entry name" value="PROTEASE FAMILY S26 MITOCHONDRIAL INNER MEMBRANE PROTEASE-RELATED"/>
    <property type="match status" value="1"/>
</dbReference>
<keyword evidence="5" id="KW-0472">Membrane</keyword>
<dbReference type="STRING" id="106549.A0A540MW98"/>
<evidence type="ECO:0000256" key="6">
    <source>
        <dbReference type="ARBA" id="ARBA00038445"/>
    </source>
</evidence>
<comment type="subunit">
    <text evidence="8">Heterodimer of 2 subunits, IMP1A/B and IMP12.</text>
</comment>
<dbReference type="InterPro" id="IPR052064">
    <property type="entry name" value="Mito_IMP1_subunit"/>
</dbReference>
<evidence type="ECO:0000259" key="10">
    <source>
        <dbReference type="Pfam" id="PF10502"/>
    </source>
</evidence>
<dbReference type="Gene3D" id="2.10.109.10">
    <property type="entry name" value="Umud Fragment, subunit A"/>
    <property type="match status" value="1"/>
</dbReference>
<feature type="active site" evidence="9">
    <location>
        <position position="31"/>
    </location>
</feature>
<dbReference type="SUPFAM" id="SSF51306">
    <property type="entry name" value="LexA/Signal peptidase"/>
    <property type="match status" value="1"/>
</dbReference>
<keyword evidence="3" id="KW-0378">Hydrolase</keyword>
<evidence type="ECO:0000256" key="8">
    <source>
        <dbReference type="ARBA" id="ARBA00064368"/>
    </source>
</evidence>
<reference evidence="11 12" key="1">
    <citation type="journal article" date="2019" name="G3 (Bethesda)">
        <title>Sequencing of a Wild Apple (Malus baccata) Genome Unravels the Differences Between Cultivated and Wild Apple Species Regarding Disease Resistance and Cold Tolerance.</title>
        <authorList>
            <person name="Chen X."/>
        </authorList>
    </citation>
    <scope>NUCLEOTIDE SEQUENCE [LARGE SCALE GENOMIC DNA]</scope>
    <source>
        <strain evidence="12">cv. Shandingzi</strain>
        <tissue evidence="11">Leaves</tissue>
    </source>
</reference>
<evidence type="ECO:0000313" key="12">
    <source>
        <dbReference type="Proteomes" id="UP000315295"/>
    </source>
</evidence>
<dbReference type="GO" id="GO:0004252">
    <property type="term" value="F:serine-type endopeptidase activity"/>
    <property type="evidence" value="ECO:0007669"/>
    <property type="project" value="InterPro"/>
</dbReference>
<evidence type="ECO:0000256" key="4">
    <source>
        <dbReference type="ARBA" id="ARBA00023128"/>
    </source>
</evidence>
<sequence>MDLSVTVAKFMGLLHITDAYLCSSTLVYGPSMLPTLNISGDVLLSEHVSHRIGKVGPGDLVLVRSPTDPRKIVTKRVLGMQGDKVTYFVDPKHSDRLHTTVVPKGHAWIQGDNIYSSFDSRTYGPIPYGLIQGKVFCRRDQALRAIIQISRTPLLKEVIKQFKVEIKAIQSNPNGSLDQVCISANSERMRVVYGPNSQPALSLWRRTYRPFSCA</sequence>
<dbReference type="AlphaFoldDB" id="A0A540MW98"/>
<dbReference type="Pfam" id="PF10502">
    <property type="entry name" value="Peptidase_S26"/>
    <property type="match status" value="2"/>
</dbReference>
<organism evidence="11 12">
    <name type="scientific">Malus baccata</name>
    <name type="common">Siberian crab apple</name>
    <name type="synonym">Pyrus baccata</name>
    <dbReference type="NCBI Taxonomy" id="106549"/>
    <lineage>
        <taxon>Eukaryota</taxon>
        <taxon>Viridiplantae</taxon>
        <taxon>Streptophyta</taxon>
        <taxon>Embryophyta</taxon>
        <taxon>Tracheophyta</taxon>
        <taxon>Spermatophyta</taxon>
        <taxon>Magnoliopsida</taxon>
        <taxon>eudicotyledons</taxon>
        <taxon>Gunneridae</taxon>
        <taxon>Pentapetalae</taxon>
        <taxon>rosids</taxon>
        <taxon>fabids</taxon>
        <taxon>Rosales</taxon>
        <taxon>Rosaceae</taxon>
        <taxon>Amygdaloideae</taxon>
        <taxon>Maleae</taxon>
        <taxon>Malus</taxon>
    </lineage>
</organism>
<evidence type="ECO:0000256" key="1">
    <source>
        <dbReference type="ARBA" id="ARBA00004273"/>
    </source>
</evidence>
<comment type="similarity">
    <text evidence="6">Belongs to the peptidase S26 family. IMP1 subfamily.</text>
</comment>
<dbReference type="GO" id="GO:0006627">
    <property type="term" value="P:protein processing involved in protein targeting to mitochondrion"/>
    <property type="evidence" value="ECO:0007669"/>
    <property type="project" value="TreeGrafter"/>
</dbReference>
<gene>
    <name evidence="11" type="ORF">C1H46_011238</name>
</gene>
<evidence type="ECO:0000256" key="9">
    <source>
        <dbReference type="PIRSR" id="PIRSR600223-1"/>
    </source>
</evidence>
<dbReference type="FunFam" id="2.10.109.10:FF:000014">
    <property type="entry name" value="Inner membrane protease subunit 1"/>
    <property type="match status" value="1"/>
</dbReference>
<evidence type="ECO:0000256" key="7">
    <source>
        <dbReference type="ARBA" id="ARBA00054895"/>
    </source>
</evidence>